<dbReference type="NCBIfam" id="NF040903">
    <property type="entry name" value="GguC"/>
    <property type="match status" value="1"/>
</dbReference>
<accession>A0A1R4I4P6</accession>
<dbReference type="GO" id="GO:0003824">
    <property type="term" value="F:catalytic activity"/>
    <property type="evidence" value="ECO:0007669"/>
    <property type="project" value="InterPro"/>
</dbReference>
<evidence type="ECO:0000313" key="1">
    <source>
        <dbReference type="EMBL" id="SJN14780.1"/>
    </source>
</evidence>
<dbReference type="InterPro" id="IPR009645">
    <property type="entry name" value="GguC"/>
</dbReference>
<protein>
    <submittedName>
        <fullName evidence="1">SUGAR TRANSPORTER</fullName>
    </submittedName>
</protein>
<proteinExistence type="predicted"/>
<dbReference type="EMBL" id="FUKM01000057">
    <property type="protein sequence ID" value="SJN14780.1"/>
    <property type="molecule type" value="Genomic_DNA"/>
</dbReference>
<dbReference type="SUPFAM" id="SSF56529">
    <property type="entry name" value="FAH"/>
    <property type="match status" value="1"/>
</dbReference>
<gene>
    <name evidence="1" type="ORF">CZ787_16855</name>
</gene>
<name>A0A1R4I4P6_9GAMM</name>
<dbReference type="OrthoDB" id="108649at2"/>
<organism evidence="1 2">
    <name type="scientific">Halomonas citrativorans</name>
    <dbReference type="NCBI Taxonomy" id="2742612"/>
    <lineage>
        <taxon>Bacteria</taxon>
        <taxon>Pseudomonadati</taxon>
        <taxon>Pseudomonadota</taxon>
        <taxon>Gammaproteobacteria</taxon>
        <taxon>Oceanospirillales</taxon>
        <taxon>Halomonadaceae</taxon>
        <taxon>Halomonas</taxon>
    </lineage>
</organism>
<reference evidence="1 2" key="1">
    <citation type="submission" date="2017-02" db="EMBL/GenBank/DDBJ databases">
        <authorList>
            <person name="Dridi B."/>
        </authorList>
    </citation>
    <scope>NUCLEOTIDE SEQUENCE [LARGE SCALE GENOMIC DNA]</scope>
    <source>
        <strain evidence="1 2">JB380</strain>
    </source>
</reference>
<keyword evidence="1" id="KW-0813">Transport</keyword>
<dbReference type="Proteomes" id="UP000196331">
    <property type="component" value="Unassembled WGS sequence"/>
</dbReference>
<dbReference type="Gene3D" id="3.90.850.10">
    <property type="entry name" value="Fumarylacetoacetase-like, C-terminal domain"/>
    <property type="match status" value="1"/>
</dbReference>
<sequence>MRLIQYTEQETLKVALVESAEKVRPIAIEGGTYALANAAIAAGESLEQAIKSRLGDTQVDYQTLIDEQRLLPPLTHPDPAHCLVTGTGLTHLGSADTRSAMHAKTQVAEEELTDSMRMFKLGVEGGKPSDNAEGSQPEWFYKGDGDCIVAPEADMPSPAFAQDAGEEPELAGLYIIADDGTPCRIGYAVGNEFSDHVTERFNYLWLAHSKLRACSVGPELLIGELPAHLEGTSRIVRDGQTLWEKPFLTGESNMAHSLANLEHHHFKYAGFRRPGDVHVHFFGTATLSFADQIQTRDGDRFEITLNDFGRSLRNTLRMPTNHKHETTIVNAL</sequence>
<dbReference type="PIRSF" id="PIRSF033905">
    <property type="entry name" value="UCP033905"/>
    <property type="match status" value="1"/>
</dbReference>
<comment type="caution">
    <text evidence="1">The sequence shown here is derived from an EMBL/GenBank/DDBJ whole genome shotgun (WGS) entry which is preliminary data.</text>
</comment>
<dbReference type="RefSeq" id="WP_087111152.1">
    <property type="nucleotide sequence ID" value="NZ_FUKM01000057.1"/>
</dbReference>
<dbReference type="InterPro" id="IPR036663">
    <property type="entry name" value="Fumarylacetoacetase_C_sf"/>
</dbReference>
<evidence type="ECO:0000313" key="2">
    <source>
        <dbReference type="Proteomes" id="UP000196331"/>
    </source>
</evidence>
<dbReference type="AlphaFoldDB" id="A0A1R4I4P6"/>
<keyword evidence="1" id="KW-0762">Sugar transport</keyword>